<evidence type="ECO:0000313" key="3">
    <source>
        <dbReference type="Proteomes" id="UP000034098"/>
    </source>
</evidence>
<name>A0A0M2HDT2_MICTR</name>
<keyword evidence="3" id="KW-1185">Reference proteome</keyword>
<reference evidence="2 3" key="1">
    <citation type="submission" date="2015-02" db="EMBL/GenBank/DDBJ databases">
        <title>Draft genome sequences of ten Microbacterium spp. with emphasis on heavy metal contaminated environments.</title>
        <authorList>
            <person name="Corretto E."/>
        </authorList>
    </citation>
    <scope>NUCLEOTIDE SEQUENCE [LARGE SCALE GENOMIC DNA]</scope>
    <source>
        <strain evidence="2 3">DSM 8608</strain>
    </source>
</reference>
<keyword evidence="1" id="KW-0732">Signal</keyword>
<dbReference type="EMBL" id="JYJA01000024">
    <property type="protein sequence ID" value="KJL44734.1"/>
    <property type="molecule type" value="Genomic_DNA"/>
</dbReference>
<gene>
    <name evidence="2" type="primary">msmE_1</name>
    <name evidence="2" type="ORF">RS82_00693</name>
</gene>
<organism evidence="2 3">
    <name type="scientific">Microbacterium trichothecenolyticum</name>
    <name type="common">Aureobacterium trichothecenolyticum</name>
    <dbReference type="NCBI Taxonomy" id="69370"/>
    <lineage>
        <taxon>Bacteria</taxon>
        <taxon>Bacillati</taxon>
        <taxon>Actinomycetota</taxon>
        <taxon>Actinomycetes</taxon>
        <taxon>Micrococcales</taxon>
        <taxon>Microbacteriaceae</taxon>
        <taxon>Microbacterium</taxon>
    </lineage>
</organism>
<dbReference type="InterPro" id="IPR006059">
    <property type="entry name" value="SBP"/>
</dbReference>
<dbReference type="Proteomes" id="UP000034098">
    <property type="component" value="Unassembled WGS sequence"/>
</dbReference>
<sequence>MPAASVFLRRASAAGAVIAILGTSLVACSGASTGPAEVRFHLSKPEAIPYFRDLIKEYNASQDEVEVVFDTSSNLQAGFLRGNPPDLGLLNYNMEMARFMERGALSDLSDMPEADRILPEVQDLVDQYATYPGRTSVLPYSVMAASVIYNKQIFEEQGLEVPTTWDELVEVCDALKAAGITPFYATFKDPWTVGQGWFDYAVGGEVDVASFYDEMNELGTEVGPDSPVSFERTLADPVERMTQLTSEYTNADAASRGYGDGNLAFAKGEAAMYLQGPWAFGEIDKTNPDLDLGTFPLPMTDDRDDNKVRVNIDLAAWIPEASDQKQGARDFLSYLFRKDVMDEYNAAFLGYGTTTDSAPVTDERILGMKKYYDSAKFYQGASKAIPLTIPTDNYMQGIVTGSDIESTLRTLDADWARLALRQ</sequence>
<dbReference type="InterPro" id="IPR050490">
    <property type="entry name" value="Bact_solute-bd_prot1"/>
</dbReference>
<feature type="signal peptide" evidence="1">
    <location>
        <begin position="1"/>
        <end position="29"/>
    </location>
</feature>
<comment type="caution">
    <text evidence="2">The sequence shown here is derived from an EMBL/GenBank/DDBJ whole genome shotgun (WGS) entry which is preliminary data.</text>
</comment>
<accession>A0A0M2HDT2</accession>
<dbReference type="AlphaFoldDB" id="A0A0M2HDT2"/>
<dbReference type="PANTHER" id="PTHR43649">
    <property type="entry name" value="ARABINOSE-BINDING PROTEIN-RELATED"/>
    <property type="match status" value="1"/>
</dbReference>
<dbReference type="Pfam" id="PF01547">
    <property type="entry name" value="SBP_bac_1"/>
    <property type="match status" value="1"/>
</dbReference>
<proteinExistence type="predicted"/>
<dbReference type="Gene3D" id="3.40.190.10">
    <property type="entry name" value="Periplasmic binding protein-like II"/>
    <property type="match status" value="2"/>
</dbReference>
<dbReference type="SUPFAM" id="SSF53850">
    <property type="entry name" value="Periplasmic binding protein-like II"/>
    <property type="match status" value="1"/>
</dbReference>
<evidence type="ECO:0000313" key="2">
    <source>
        <dbReference type="EMBL" id="KJL44734.1"/>
    </source>
</evidence>
<dbReference type="PATRIC" id="fig|69370.6.peg.716"/>
<evidence type="ECO:0000256" key="1">
    <source>
        <dbReference type="SAM" id="SignalP"/>
    </source>
</evidence>
<feature type="chain" id="PRO_5038617584" evidence="1">
    <location>
        <begin position="30"/>
        <end position="422"/>
    </location>
</feature>
<protein>
    <submittedName>
        <fullName evidence="2">Multiple sugar-binding protein</fullName>
    </submittedName>
</protein>